<reference evidence="2 3" key="1">
    <citation type="submission" date="2013-08" db="EMBL/GenBank/DDBJ databases">
        <title>Genome of Pontibacillus chungwhensis.</title>
        <authorList>
            <person name="Wang Q."/>
            <person name="Wang G."/>
        </authorList>
    </citation>
    <scope>NUCLEOTIDE SEQUENCE [LARGE SCALE GENOMIC DNA]</scope>
    <source>
        <strain evidence="2 3">BH030062</strain>
    </source>
</reference>
<dbReference type="Pfam" id="PF01323">
    <property type="entry name" value="DSBA"/>
    <property type="match status" value="1"/>
</dbReference>
<dbReference type="RefSeq" id="WP_036784139.1">
    <property type="nucleotide sequence ID" value="NZ_AVBG01000008.1"/>
</dbReference>
<dbReference type="Gene3D" id="3.40.30.10">
    <property type="entry name" value="Glutaredoxin"/>
    <property type="match status" value="1"/>
</dbReference>
<organism evidence="2 3">
    <name type="scientific">Pontibacillus chungwhensis BH030062</name>
    <dbReference type="NCBI Taxonomy" id="1385513"/>
    <lineage>
        <taxon>Bacteria</taxon>
        <taxon>Bacillati</taxon>
        <taxon>Bacillota</taxon>
        <taxon>Bacilli</taxon>
        <taxon>Bacillales</taxon>
        <taxon>Bacillaceae</taxon>
        <taxon>Pontibacillus</taxon>
    </lineage>
</organism>
<dbReference type="EMBL" id="AVBG01000008">
    <property type="protein sequence ID" value="KGP91075.1"/>
    <property type="molecule type" value="Genomic_DNA"/>
</dbReference>
<proteinExistence type="predicted"/>
<feature type="domain" description="DSBA-like thioredoxin" evidence="1">
    <location>
        <begin position="3"/>
        <end position="206"/>
    </location>
</feature>
<protein>
    <submittedName>
        <fullName evidence="2">DSBA oxidoreductase</fullName>
    </submittedName>
</protein>
<evidence type="ECO:0000313" key="3">
    <source>
        <dbReference type="Proteomes" id="UP000030153"/>
    </source>
</evidence>
<dbReference type="CDD" id="cd03024">
    <property type="entry name" value="DsbA_FrnE"/>
    <property type="match status" value="1"/>
</dbReference>
<evidence type="ECO:0000259" key="1">
    <source>
        <dbReference type="Pfam" id="PF01323"/>
    </source>
</evidence>
<dbReference type="eggNOG" id="COG2761">
    <property type="taxonomic scope" value="Bacteria"/>
</dbReference>
<dbReference type="PANTHER" id="PTHR13887">
    <property type="entry name" value="GLUTATHIONE S-TRANSFERASE KAPPA"/>
    <property type="match status" value="1"/>
</dbReference>
<gene>
    <name evidence="2" type="ORF">N780_17625</name>
</gene>
<comment type="caution">
    <text evidence="2">The sequence shown here is derived from an EMBL/GenBank/DDBJ whole genome shotgun (WGS) entry which is preliminary data.</text>
</comment>
<dbReference type="Proteomes" id="UP000030153">
    <property type="component" value="Unassembled WGS sequence"/>
</dbReference>
<dbReference type="STRING" id="1385513.N780_17625"/>
<dbReference type="PANTHER" id="PTHR13887:SF41">
    <property type="entry name" value="THIOREDOXIN SUPERFAMILY PROTEIN"/>
    <property type="match status" value="1"/>
</dbReference>
<keyword evidence="3" id="KW-1185">Reference proteome</keyword>
<sequence length="237" mass="26584">MRIEVWSDVVCPFCYIGKRRLEAALKEFEQADQVEIDIQFKSFELDPNAPVNSNQTTNEKLAEKYGKTLEEAKQMTANMTQQAAEEGLDFDFDRTIPTNTFDAHRLFQRAAEQGIGNKVSEQLFHAYFEAGKHVGDRSVLKEIALQAGLSEDDVKAAFTEEKYATAVRSDEQEAGQIGVQGVPFFVFNRKFAISGAQPKEVFLQGLQKAYEEEKQAPAFESIGDKDTEVCTDEGCDI</sequence>
<dbReference type="InterPro" id="IPR036249">
    <property type="entry name" value="Thioredoxin-like_sf"/>
</dbReference>
<evidence type="ECO:0000313" key="2">
    <source>
        <dbReference type="EMBL" id="KGP91075.1"/>
    </source>
</evidence>
<accession>A0A0A2VBM0</accession>
<name>A0A0A2VBM0_9BACI</name>
<dbReference type="InterPro" id="IPR001853">
    <property type="entry name" value="DSBA-like_thioredoxin_dom"/>
</dbReference>
<dbReference type="SUPFAM" id="SSF52833">
    <property type="entry name" value="Thioredoxin-like"/>
    <property type="match status" value="1"/>
</dbReference>
<dbReference type="OrthoDB" id="9799122at2"/>
<dbReference type="GO" id="GO:0016491">
    <property type="term" value="F:oxidoreductase activity"/>
    <property type="evidence" value="ECO:0007669"/>
    <property type="project" value="InterPro"/>
</dbReference>
<dbReference type="AlphaFoldDB" id="A0A0A2VBM0"/>